<feature type="region of interest" description="Disordered" evidence="1">
    <location>
        <begin position="294"/>
        <end position="315"/>
    </location>
</feature>
<dbReference type="EMBL" id="AOMF01000174">
    <property type="protein sequence ID" value="EMA49528.1"/>
    <property type="molecule type" value="Genomic_DNA"/>
</dbReference>
<evidence type="ECO:0000313" key="3">
    <source>
        <dbReference type="Proteomes" id="UP000011680"/>
    </source>
</evidence>
<dbReference type="eggNOG" id="arCOG04525">
    <property type="taxonomic scope" value="Archaea"/>
</dbReference>
<dbReference type="Gene3D" id="3.40.720.10">
    <property type="entry name" value="Alkaline Phosphatase, subunit A"/>
    <property type="match status" value="1"/>
</dbReference>
<organism evidence="2 3">
    <name type="scientific">Halococcus thailandensis JCM 13552</name>
    <dbReference type="NCBI Taxonomy" id="1227457"/>
    <lineage>
        <taxon>Archaea</taxon>
        <taxon>Methanobacteriati</taxon>
        <taxon>Methanobacteriota</taxon>
        <taxon>Stenosarchaea group</taxon>
        <taxon>Halobacteria</taxon>
        <taxon>Halobacteriales</taxon>
        <taxon>Halococcaceae</taxon>
        <taxon>Halococcus</taxon>
    </lineage>
</organism>
<evidence type="ECO:0000313" key="2">
    <source>
        <dbReference type="EMBL" id="EMA49528.1"/>
    </source>
</evidence>
<comment type="caution">
    <text evidence="2">The sequence shown here is derived from an EMBL/GenBank/DDBJ whole genome shotgun (WGS) entry which is preliminary data.</text>
</comment>
<feature type="compositionally biased region" description="Acidic residues" evidence="1">
    <location>
        <begin position="302"/>
        <end position="314"/>
    </location>
</feature>
<dbReference type="PATRIC" id="fig|1227457.3.peg.3590"/>
<evidence type="ECO:0000256" key="1">
    <source>
        <dbReference type="SAM" id="MobiDB-lite"/>
    </source>
</evidence>
<dbReference type="InterPro" id="IPR017850">
    <property type="entry name" value="Alkaline_phosphatase_core_sf"/>
</dbReference>
<reference evidence="2 3" key="1">
    <citation type="journal article" date="2014" name="PLoS Genet.">
        <title>Phylogenetically driven sequencing of extremely halophilic archaea reveals strategies for static and dynamic osmo-response.</title>
        <authorList>
            <person name="Becker E.A."/>
            <person name="Seitzer P.M."/>
            <person name="Tritt A."/>
            <person name="Larsen D."/>
            <person name="Krusor M."/>
            <person name="Yao A.I."/>
            <person name="Wu D."/>
            <person name="Madern D."/>
            <person name="Eisen J.A."/>
            <person name="Darling A.E."/>
            <person name="Facciotti M.T."/>
        </authorList>
    </citation>
    <scope>NUCLEOTIDE SEQUENCE [LARGE SCALE GENOMIC DNA]</scope>
    <source>
        <strain evidence="2 3">JCM 13552</strain>
    </source>
</reference>
<dbReference type="STRING" id="1227457.C451_18368"/>
<name>M0MW58_9EURY</name>
<dbReference type="AlphaFoldDB" id="M0MW58"/>
<sequence>MVKAEGVWRCDAVFRTMTFADWLAETGARVESDGMAGVCASAYELWIGALRRADRFADPGVNIYDRSWDTLVILDGCRADVLHGIAHEYEFLDTPSTHRSPGSTSYEWMERTFTEEYRKEMERTVQVTANPHSQRFFDDADFRKIDPVWRDAWDETRGTVLARSVTDRAIVAGREKVGTDDRLLVHYMQPHFPSVPAPLMNGVGLDDWLDGSEHAWQGLRRGEFTERDVWLAYVENLRYVLDDVAILLENLDAERVAITADHGNAKGEWGIYGHPNVPLNVLRNVPWFVTSATDHRTRDPDVDSTTDAEPSDETVAERLEALGYADEGT</sequence>
<dbReference type="SUPFAM" id="SSF53649">
    <property type="entry name" value="Alkaline phosphatase-like"/>
    <property type="match status" value="1"/>
</dbReference>
<gene>
    <name evidence="2" type="ORF">C451_18368</name>
</gene>
<dbReference type="Proteomes" id="UP000011680">
    <property type="component" value="Unassembled WGS sequence"/>
</dbReference>
<keyword evidence="3" id="KW-1185">Reference proteome</keyword>
<proteinExistence type="predicted"/>
<accession>M0MW58</accession>
<protein>
    <submittedName>
        <fullName evidence="2">Uncharacterized protein</fullName>
    </submittedName>
</protein>